<evidence type="ECO:0000313" key="5">
    <source>
        <dbReference type="Proteomes" id="UP000054937"/>
    </source>
</evidence>
<dbReference type="Pfam" id="PF01145">
    <property type="entry name" value="Band_7"/>
    <property type="match status" value="1"/>
</dbReference>
<name>A0A0V0QCT3_PSEPJ</name>
<accession>A0A0V0QCT3</accession>
<feature type="region of interest" description="Disordered" evidence="2">
    <location>
        <begin position="62"/>
        <end position="121"/>
    </location>
</feature>
<dbReference type="GO" id="GO:0098552">
    <property type="term" value="C:side of membrane"/>
    <property type="evidence" value="ECO:0007669"/>
    <property type="project" value="UniProtKB-ARBA"/>
</dbReference>
<dbReference type="FunFam" id="3.30.479.30:FF:000004">
    <property type="entry name" value="Putative membrane protease family, stomatin"/>
    <property type="match status" value="1"/>
</dbReference>
<feature type="region of interest" description="Disordered" evidence="2">
    <location>
        <begin position="438"/>
        <end position="470"/>
    </location>
</feature>
<dbReference type="Gene3D" id="6.10.250.2090">
    <property type="match status" value="1"/>
</dbReference>
<evidence type="ECO:0000256" key="1">
    <source>
        <dbReference type="ARBA" id="ARBA00008164"/>
    </source>
</evidence>
<feature type="compositionally biased region" description="Low complexity" evidence="2">
    <location>
        <begin position="438"/>
        <end position="464"/>
    </location>
</feature>
<feature type="compositionally biased region" description="Low complexity" evidence="2">
    <location>
        <begin position="62"/>
        <end position="119"/>
    </location>
</feature>
<evidence type="ECO:0000256" key="2">
    <source>
        <dbReference type="SAM" id="MobiDB-lite"/>
    </source>
</evidence>
<dbReference type="InParanoid" id="A0A0V0QCT3"/>
<dbReference type="PANTHER" id="PTHR10264:SF19">
    <property type="entry name" value="AT06885P-RELATED"/>
    <property type="match status" value="1"/>
</dbReference>
<dbReference type="SUPFAM" id="SSF117892">
    <property type="entry name" value="Band 7/SPFH domain"/>
    <property type="match status" value="1"/>
</dbReference>
<dbReference type="Gene3D" id="3.30.479.30">
    <property type="entry name" value="Band 7 domain"/>
    <property type="match status" value="1"/>
</dbReference>
<proteinExistence type="inferred from homology"/>
<dbReference type="InterPro" id="IPR001107">
    <property type="entry name" value="Band_7"/>
</dbReference>
<evidence type="ECO:0000259" key="3">
    <source>
        <dbReference type="SMART" id="SM00244"/>
    </source>
</evidence>
<protein>
    <recommendedName>
        <fullName evidence="3">Band 7 domain-containing protein</fullName>
    </recommendedName>
</protein>
<dbReference type="EMBL" id="LDAU01000196">
    <property type="protein sequence ID" value="KRX00042.1"/>
    <property type="molecule type" value="Genomic_DNA"/>
</dbReference>
<dbReference type="GO" id="GO:0005886">
    <property type="term" value="C:plasma membrane"/>
    <property type="evidence" value="ECO:0007669"/>
    <property type="project" value="InterPro"/>
</dbReference>
<dbReference type="InterPro" id="IPR001972">
    <property type="entry name" value="Stomatin_HflK_fam"/>
</dbReference>
<comment type="caution">
    <text evidence="4">The sequence shown here is derived from an EMBL/GenBank/DDBJ whole genome shotgun (WGS) entry which is preliminary data.</text>
</comment>
<dbReference type="OrthoDB" id="2105077at2759"/>
<dbReference type="PANTHER" id="PTHR10264">
    <property type="entry name" value="BAND 7 PROTEIN-RELATED"/>
    <property type="match status" value="1"/>
</dbReference>
<reference evidence="4 5" key="1">
    <citation type="journal article" date="2015" name="Sci. Rep.">
        <title>Genome of the facultative scuticociliatosis pathogen Pseudocohnilembus persalinus provides insight into its virulence through horizontal gene transfer.</title>
        <authorList>
            <person name="Xiong J."/>
            <person name="Wang G."/>
            <person name="Cheng J."/>
            <person name="Tian M."/>
            <person name="Pan X."/>
            <person name="Warren A."/>
            <person name="Jiang C."/>
            <person name="Yuan D."/>
            <person name="Miao W."/>
        </authorList>
    </citation>
    <scope>NUCLEOTIDE SEQUENCE [LARGE SCALE GENOMIC DNA]</scope>
    <source>
        <strain evidence="4">36N120E</strain>
    </source>
</reference>
<dbReference type="InterPro" id="IPR043202">
    <property type="entry name" value="Band-7_stomatin-like"/>
</dbReference>
<evidence type="ECO:0000313" key="4">
    <source>
        <dbReference type="EMBL" id="KRX00042.1"/>
    </source>
</evidence>
<gene>
    <name evidence="4" type="ORF">PPERSA_07239</name>
</gene>
<sequence length="470" mass="55285">MKNNNNINNQNQDIVLNTEGNDTSRAMLNADREKFQEDFKQNSSINGNSDNSDQNVQNNRNQQIQQNQNQQQFQQQGQNQQGQFYQSQFQQEGTQQNNQQQNNQNFNQNLNQLNGNKLNMDQNQNNKEIHKYQDEYYYEDSDYTCYQKTYRCCGSWMGCLRTWLPFPCCCCMSPYEVVKQNQVGILERFGQFREILKSGMHKINPLIDKITKVDKQTQIQSIQKQSVLTKDNLTVWIDAVVYYRVVEPKKMCYRIVNIQQSVEQITVSTLRTICGENDLQAILEDRERISEEIATYMYSQIKDWGILIEYVFIKDMAIQQNVQSAMSAAAKMRRVGESKVISAQADVHSAALFREAADILDSKAAMQIRYLDTIQQLAQSKSQKLMFVKLENDDFKEDKDILEVDMVAQQMQLQRNFEKLIQQQQFLSQRLQQQQFQQEQQENQLGQQQQDQQKQVKQYQPLNQIQEEKN</sequence>
<feature type="domain" description="Band 7" evidence="3">
    <location>
        <begin position="173"/>
        <end position="330"/>
    </location>
</feature>
<dbReference type="SMART" id="SM00244">
    <property type="entry name" value="PHB"/>
    <property type="match status" value="1"/>
</dbReference>
<dbReference type="InterPro" id="IPR036013">
    <property type="entry name" value="Band_7/SPFH_dom_sf"/>
</dbReference>
<organism evidence="4 5">
    <name type="scientific">Pseudocohnilembus persalinus</name>
    <name type="common">Ciliate</name>
    <dbReference type="NCBI Taxonomy" id="266149"/>
    <lineage>
        <taxon>Eukaryota</taxon>
        <taxon>Sar</taxon>
        <taxon>Alveolata</taxon>
        <taxon>Ciliophora</taxon>
        <taxon>Intramacronucleata</taxon>
        <taxon>Oligohymenophorea</taxon>
        <taxon>Scuticociliatia</taxon>
        <taxon>Philasterida</taxon>
        <taxon>Pseudocohnilembidae</taxon>
        <taxon>Pseudocohnilembus</taxon>
    </lineage>
</organism>
<dbReference type="AlphaFoldDB" id="A0A0V0QCT3"/>
<comment type="similarity">
    <text evidence="1">Belongs to the band 7/mec-2 family.</text>
</comment>
<dbReference type="OMA" id="FVEEYIH"/>
<dbReference type="Proteomes" id="UP000054937">
    <property type="component" value="Unassembled WGS sequence"/>
</dbReference>
<dbReference type="PRINTS" id="PR00721">
    <property type="entry name" value="STOMATIN"/>
</dbReference>
<keyword evidence="5" id="KW-1185">Reference proteome</keyword>